<evidence type="ECO:0000256" key="7">
    <source>
        <dbReference type="ARBA" id="ARBA00023049"/>
    </source>
</evidence>
<keyword evidence="13" id="KW-1185">Reference proteome</keyword>
<keyword evidence="6" id="KW-0862">Zinc</keyword>
<dbReference type="Pfam" id="PF05572">
    <property type="entry name" value="Peptidase_M43"/>
    <property type="match status" value="1"/>
</dbReference>
<dbReference type="CDD" id="cd04275">
    <property type="entry name" value="ZnMc_pappalysin_like"/>
    <property type="match status" value="1"/>
</dbReference>
<evidence type="ECO:0000256" key="5">
    <source>
        <dbReference type="ARBA" id="ARBA00022801"/>
    </source>
</evidence>
<feature type="domain" description="Secretion system C-terminal sorting" evidence="11">
    <location>
        <begin position="626"/>
        <end position="697"/>
    </location>
</feature>
<reference evidence="12 13" key="1">
    <citation type="submission" date="2019-03" db="EMBL/GenBank/DDBJ databases">
        <title>Flavobacterium AR-3-4 sp. nov. isolated from arctic soil.</title>
        <authorList>
            <person name="Chaudhary D.K."/>
        </authorList>
    </citation>
    <scope>NUCLEOTIDE SEQUENCE [LARGE SCALE GENOMIC DNA]</scope>
    <source>
        <strain evidence="12 13">AR-3-4</strain>
    </source>
</reference>
<dbReference type="GO" id="GO:0046872">
    <property type="term" value="F:metal ion binding"/>
    <property type="evidence" value="ECO:0007669"/>
    <property type="project" value="UniProtKB-KW"/>
</dbReference>
<protein>
    <submittedName>
        <fullName evidence="12">T9SS type A sorting domain-containing protein</fullName>
    </submittedName>
</protein>
<name>A0A4R5CHC4_9FLAO</name>
<proteinExistence type="inferred from homology"/>
<dbReference type="Pfam" id="PF18962">
    <property type="entry name" value="Por_Secre_tail"/>
    <property type="match status" value="1"/>
</dbReference>
<organism evidence="12 13">
    <name type="scientific">Flavobacterium cellulosilyticum</name>
    <dbReference type="NCBI Taxonomy" id="2541731"/>
    <lineage>
        <taxon>Bacteria</taxon>
        <taxon>Pseudomonadati</taxon>
        <taxon>Bacteroidota</taxon>
        <taxon>Flavobacteriia</taxon>
        <taxon>Flavobacteriales</taxon>
        <taxon>Flavobacteriaceae</taxon>
        <taxon>Flavobacterium</taxon>
    </lineage>
</organism>
<evidence type="ECO:0000256" key="2">
    <source>
        <dbReference type="ARBA" id="ARBA00022670"/>
    </source>
</evidence>
<evidence type="ECO:0000259" key="10">
    <source>
        <dbReference type="Pfam" id="PF05572"/>
    </source>
</evidence>
<keyword evidence="2" id="KW-0645">Protease</keyword>
<keyword evidence="4 9" id="KW-0732">Signal</keyword>
<comment type="similarity">
    <text evidence="1">Belongs to the peptidase M43B family.</text>
</comment>
<dbReference type="Proteomes" id="UP000295479">
    <property type="component" value="Unassembled WGS sequence"/>
</dbReference>
<keyword evidence="8" id="KW-1015">Disulfide bond</keyword>
<evidence type="ECO:0000256" key="1">
    <source>
        <dbReference type="ARBA" id="ARBA00008721"/>
    </source>
</evidence>
<dbReference type="InterPro" id="IPR024079">
    <property type="entry name" value="MetalloPept_cat_dom_sf"/>
</dbReference>
<dbReference type="PANTHER" id="PTHR47466:SF1">
    <property type="entry name" value="METALLOPROTEASE MEP1 (AFU_ORTHOLOGUE AFUA_1G07730)-RELATED"/>
    <property type="match status" value="1"/>
</dbReference>
<feature type="signal peptide" evidence="9">
    <location>
        <begin position="1"/>
        <end position="27"/>
    </location>
</feature>
<dbReference type="GO" id="GO:0006508">
    <property type="term" value="P:proteolysis"/>
    <property type="evidence" value="ECO:0007669"/>
    <property type="project" value="UniProtKB-KW"/>
</dbReference>
<comment type="caution">
    <text evidence="12">The sequence shown here is derived from an EMBL/GenBank/DDBJ whole genome shotgun (WGS) entry which is preliminary data.</text>
</comment>
<dbReference type="GO" id="GO:0008237">
    <property type="term" value="F:metallopeptidase activity"/>
    <property type="evidence" value="ECO:0007669"/>
    <property type="project" value="UniProtKB-KW"/>
</dbReference>
<dbReference type="RefSeq" id="WP_132000890.1">
    <property type="nucleotide sequence ID" value="NZ_SMFK01000001.1"/>
</dbReference>
<evidence type="ECO:0000313" key="12">
    <source>
        <dbReference type="EMBL" id="TDD99598.1"/>
    </source>
</evidence>
<dbReference type="AlphaFoldDB" id="A0A4R5CHC4"/>
<evidence type="ECO:0000256" key="9">
    <source>
        <dbReference type="SAM" id="SignalP"/>
    </source>
</evidence>
<accession>A0A4R5CHC4</accession>
<keyword evidence="3" id="KW-0479">Metal-binding</keyword>
<feature type="domain" description="Peptidase M43 pregnancy-associated plasma-A" evidence="10">
    <location>
        <begin position="233"/>
        <end position="357"/>
    </location>
</feature>
<dbReference type="InterPro" id="IPR026444">
    <property type="entry name" value="Secre_tail"/>
</dbReference>
<gene>
    <name evidence="12" type="ORF">E0F76_02410</name>
</gene>
<evidence type="ECO:0000256" key="8">
    <source>
        <dbReference type="ARBA" id="ARBA00023157"/>
    </source>
</evidence>
<evidence type="ECO:0000313" key="13">
    <source>
        <dbReference type="Proteomes" id="UP000295479"/>
    </source>
</evidence>
<dbReference type="NCBIfam" id="TIGR04183">
    <property type="entry name" value="Por_Secre_tail"/>
    <property type="match status" value="1"/>
</dbReference>
<evidence type="ECO:0000256" key="4">
    <source>
        <dbReference type="ARBA" id="ARBA00022729"/>
    </source>
</evidence>
<dbReference type="Gene3D" id="3.40.390.10">
    <property type="entry name" value="Collagenase (Catalytic Domain)"/>
    <property type="match status" value="1"/>
</dbReference>
<dbReference type="SUPFAM" id="SSF55486">
    <property type="entry name" value="Metalloproteases ('zincins'), catalytic domain"/>
    <property type="match status" value="1"/>
</dbReference>
<sequence length="700" mass="77198">MKTFSSYFTHKLLIVIVCLLASSTNYSQDNISPGKTVFGKTVTSKNINPTNGLIRCATNEYELFLQEKNPKRRSAEQFETWITPLVNSYKASRANSKTSGTIITIPVVVHVIHNGQAIGVAPNITDAQVLSQITVLNQDYRKLLGSPGYNINPVGADVEIQFTMAQQDPNGNPTNGIDRVSLCEPSWTETELDITVKPATIWNPSLYMNLWCVKFTDDTILGYAQFPDNSGLSGVDSTNGTANSDGVVSSYSVFGSNAFNDGSFILDKTYNKGRTMTHEVGHWLGLRHIWGDASCGNDYCVDTPIHHDANYDCPTKIPMSCDVPAVPEMIQNYMDYTDDSCMNIFTQNQKDRMLTVMNNSPRRKELKTSTKATTIPLFANDAEIKMDVNCPIETCDFIPNQITQQITIYNRGTTTLTSATLNYQINGGSNIPYTWNGSLGTNKSARFNLTINSTANGIVSAILSTVNGSADQRTSNDTATGTFIIPRPPTNYTFNDLQFNLQLDYFGSETTWELKDGSGKVKFSGGPYKDTYKNATTPSVIPTLITENWTLADNQCYTFTIKDAASDGICCGNRLGDSGDGFFSITSLDAFSVIKSGSVFASSESVSFIIDTQAVQEFSKSKDIYLFPNPTKDVLNIRIPNIFNLPKSYSIYNIAGQIVTEKKILKGDDLTINTSYLSSGTYLLNIEKEGLKRVFKFIKE</sequence>
<evidence type="ECO:0000256" key="6">
    <source>
        <dbReference type="ARBA" id="ARBA00022833"/>
    </source>
</evidence>
<keyword evidence="5" id="KW-0378">Hydrolase</keyword>
<dbReference type="OrthoDB" id="6278496at2"/>
<dbReference type="PANTHER" id="PTHR47466">
    <property type="match status" value="1"/>
</dbReference>
<evidence type="ECO:0000256" key="3">
    <source>
        <dbReference type="ARBA" id="ARBA00022723"/>
    </source>
</evidence>
<dbReference type="EMBL" id="SMFK01000001">
    <property type="protein sequence ID" value="TDD99598.1"/>
    <property type="molecule type" value="Genomic_DNA"/>
</dbReference>
<dbReference type="InterPro" id="IPR008754">
    <property type="entry name" value="Peptidase_M43"/>
</dbReference>
<evidence type="ECO:0000259" key="11">
    <source>
        <dbReference type="Pfam" id="PF18962"/>
    </source>
</evidence>
<feature type="chain" id="PRO_5020285392" evidence="9">
    <location>
        <begin position="28"/>
        <end position="700"/>
    </location>
</feature>
<keyword evidence="7" id="KW-0482">Metalloprotease</keyword>